<gene>
    <name evidence="1" type="ORF">X777_01868</name>
</gene>
<dbReference type="PANTHER" id="PTHR35317">
    <property type="entry name" value="OS04G0629600 PROTEIN"/>
    <property type="match status" value="1"/>
</dbReference>
<sequence length="170" mass="19084">MEKLVGRENYASWKFAMQAYLESEDLWGCVTGAQTHVADVKKMTKARAKIILSVEKQNYSHLQDTATPKEAWDKLRSVFEDTGLTRKVGLFKKLTSVKLADCTTVEEYVNQIVTTAHKLRELQFDVKDEMVAALLLSGLPEEYKPMIMGLESSGVTPTADAVKVKILQEV</sequence>
<protein>
    <submittedName>
        <fullName evidence="1">Uncharacterized protein</fullName>
    </submittedName>
</protein>
<name>A0A026WQ65_OOCBI</name>
<keyword evidence="2" id="KW-1185">Reference proteome</keyword>
<reference evidence="1 2" key="1">
    <citation type="journal article" date="2014" name="Curr. Biol.">
        <title>The genome of the clonal raider ant Cerapachys biroi.</title>
        <authorList>
            <person name="Oxley P.R."/>
            <person name="Ji L."/>
            <person name="Fetter-Pruneda I."/>
            <person name="McKenzie S.K."/>
            <person name="Li C."/>
            <person name="Hu H."/>
            <person name="Zhang G."/>
            <person name="Kronauer D.J."/>
        </authorList>
    </citation>
    <scope>NUCLEOTIDE SEQUENCE [LARGE SCALE GENOMIC DNA]</scope>
</reference>
<organism evidence="1 2">
    <name type="scientific">Ooceraea biroi</name>
    <name type="common">Clonal raider ant</name>
    <name type="synonym">Cerapachys biroi</name>
    <dbReference type="NCBI Taxonomy" id="2015173"/>
    <lineage>
        <taxon>Eukaryota</taxon>
        <taxon>Metazoa</taxon>
        <taxon>Ecdysozoa</taxon>
        <taxon>Arthropoda</taxon>
        <taxon>Hexapoda</taxon>
        <taxon>Insecta</taxon>
        <taxon>Pterygota</taxon>
        <taxon>Neoptera</taxon>
        <taxon>Endopterygota</taxon>
        <taxon>Hymenoptera</taxon>
        <taxon>Apocrita</taxon>
        <taxon>Aculeata</taxon>
        <taxon>Formicoidea</taxon>
        <taxon>Formicidae</taxon>
        <taxon>Dorylinae</taxon>
        <taxon>Ooceraea</taxon>
    </lineage>
</organism>
<dbReference type="Pfam" id="PF14223">
    <property type="entry name" value="Retrotran_gag_2"/>
    <property type="match status" value="1"/>
</dbReference>
<proteinExistence type="predicted"/>
<dbReference type="STRING" id="2015173.A0A026WQ65"/>
<dbReference type="EMBL" id="KK107132">
    <property type="protein sequence ID" value="EZA58140.1"/>
    <property type="molecule type" value="Genomic_DNA"/>
</dbReference>
<dbReference type="AlphaFoldDB" id="A0A026WQ65"/>
<accession>A0A026WQ65</accession>
<dbReference type="OrthoDB" id="7700734at2759"/>
<dbReference type="OMA" id="CVAIESR"/>
<dbReference type="PANTHER" id="PTHR35317:SF29">
    <property type="entry name" value="CCHC-TYPE DOMAIN-CONTAINING PROTEIN"/>
    <property type="match status" value="1"/>
</dbReference>
<dbReference type="Proteomes" id="UP000053097">
    <property type="component" value="Unassembled WGS sequence"/>
</dbReference>
<evidence type="ECO:0000313" key="1">
    <source>
        <dbReference type="EMBL" id="EZA58140.1"/>
    </source>
</evidence>
<evidence type="ECO:0000313" key="2">
    <source>
        <dbReference type="Proteomes" id="UP000053097"/>
    </source>
</evidence>